<evidence type="ECO:0000256" key="3">
    <source>
        <dbReference type="ARBA" id="ARBA00022989"/>
    </source>
</evidence>
<dbReference type="Proteomes" id="UP000054558">
    <property type="component" value="Unassembled WGS sequence"/>
</dbReference>
<evidence type="ECO:0000256" key="4">
    <source>
        <dbReference type="ARBA" id="ARBA00023136"/>
    </source>
</evidence>
<name>A0A1Y1I902_KLENI</name>
<accession>A0A1Y1I902</accession>
<evidence type="ECO:0000313" key="8">
    <source>
        <dbReference type="Proteomes" id="UP000054558"/>
    </source>
</evidence>
<feature type="compositionally biased region" description="Low complexity" evidence="5">
    <location>
        <begin position="12"/>
        <end position="24"/>
    </location>
</feature>
<organism evidence="7 8">
    <name type="scientific">Klebsormidium nitens</name>
    <name type="common">Green alga</name>
    <name type="synonym">Ulothrix nitens</name>
    <dbReference type="NCBI Taxonomy" id="105231"/>
    <lineage>
        <taxon>Eukaryota</taxon>
        <taxon>Viridiplantae</taxon>
        <taxon>Streptophyta</taxon>
        <taxon>Klebsormidiophyceae</taxon>
        <taxon>Klebsormidiales</taxon>
        <taxon>Klebsormidiaceae</taxon>
        <taxon>Klebsormidium</taxon>
    </lineage>
</organism>
<reference evidence="7 8" key="1">
    <citation type="journal article" date="2014" name="Nat. Commun.">
        <title>Klebsormidium flaccidum genome reveals primary factors for plant terrestrial adaptation.</title>
        <authorList>
            <person name="Hori K."/>
            <person name="Maruyama F."/>
            <person name="Fujisawa T."/>
            <person name="Togashi T."/>
            <person name="Yamamoto N."/>
            <person name="Seo M."/>
            <person name="Sato S."/>
            <person name="Yamada T."/>
            <person name="Mori H."/>
            <person name="Tajima N."/>
            <person name="Moriyama T."/>
            <person name="Ikeuchi M."/>
            <person name="Watanabe M."/>
            <person name="Wada H."/>
            <person name="Kobayashi K."/>
            <person name="Saito M."/>
            <person name="Masuda T."/>
            <person name="Sasaki-Sekimoto Y."/>
            <person name="Mashiguchi K."/>
            <person name="Awai K."/>
            <person name="Shimojima M."/>
            <person name="Masuda S."/>
            <person name="Iwai M."/>
            <person name="Nobusawa T."/>
            <person name="Narise T."/>
            <person name="Kondo S."/>
            <person name="Saito H."/>
            <person name="Sato R."/>
            <person name="Murakawa M."/>
            <person name="Ihara Y."/>
            <person name="Oshima-Yamada Y."/>
            <person name="Ohtaka K."/>
            <person name="Satoh M."/>
            <person name="Sonobe K."/>
            <person name="Ishii M."/>
            <person name="Ohtani R."/>
            <person name="Kanamori-Sato M."/>
            <person name="Honoki R."/>
            <person name="Miyazaki D."/>
            <person name="Mochizuki H."/>
            <person name="Umetsu J."/>
            <person name="Higashi K."/>
            <person name="Shibata D."/>
            <person name="Kamiya Y."/>
            <person name="Sato N."/>
            <person name="Nakamura Y."/>
            <person name="Tabata S."/>
            <person name="Ida S."/>
            <person name="Kurokawa K."/>
            <person name="Ohta H."/>
        </authorList>
    </citation>
    <scope>NUCLEOTIDE SEQUENCE [LARGE SCALE GENOMIC DNA]</scope>
    <source>
        <strain evidence="7 8">NIES-2285</strain>
    </source>
</reference>
<dbReference type="AlphaFoldDB" id="A0A1Y1I902"/>
<dbReference type="Gene3D" id="1.20.1080.10">
    <property type="entry name" value="Glycerol uptake facilitator protein"/>
    <property type="match status" value="1"/>
</dbReference>
<dbReference type="EMBL" id="DF237208">
    <property type="protein sequence ID" value="GAQ85889.1"/>
    <property type="molecule type" value="Genomic_DNA"/>
</dbReference>
<dbReference type="GO" id="GO:0016020">
    <property type="term" value="C:membrane"/>
    <property type="evidence" value="ECO:0007669"/>
    <property type="project" value="UniProtKB-SubCell"/>
</dbReference>
<evidence type="ECO:0000313" key="7">
    <source>
        <dbReference type="EMBL" id="GAQ85889.1"/>
    </source>
</evidence>
<gene>
    <name evidence="7" type="ORF">KFL_002590170</name>
</gene>
<keyword evidence="2 6" id="KW-0812">Transmembrane</keyword>
<proteinExistence type="predicted"/>
<keyword evidence="3 6" id="KW-1133">Transmembrane helix</keyword>
<keyword evidence="4 6" id="KW-0472">Membrane</keyword>
<feature type="region of interest" description="Disordered" evidence="5">
    <location>
        <begin position="1"/>
        <end position="53"/>
    </location>
</feature>
<evidence type="ECO:0000256" key="5">
    <source>
        <dbReference type="SAM" id="MobiDB-lite"/>
    </source>
</evidence>
<evidence type="ECO:0008006" key="9">
    <source>
        <dbReference type="Google" id="ProtNLM"/>
    </source>
</evidence>
<keyword evidence="8" id="KW-1185">Reference proteome</keyword>
<dbReference type="InterPro" id="IPR023271">
    <property type="entry name" value="Aquaporin-like"/>
</dbReference>
<protein>
    <recommendedName>
        <fullName evidence="9">Aquaporin</fullName>
    </recommendedName>
</protein>
<comment type="subcellular location">
    <subcellularLocation>
        <location evidence="1">Membrane</location>
        <topology evidence="1">Multi-pass membrane protein</topology>
    </subcellularLocation>
</comment>
<evidence type="ECO:0000256" key="1">
    <source>
        <dbReference type="ARBA" id="ARBA00004141"/>
    </source>
</evidence>
<sequence length="121" mass="13452">MATHEGPHFFGATSASRQASASSTDPCARDPEIGKAPEIAQAEQGSKTRHPATRFNWRTDFPHTLWRPEEIRSEEFYRDIFVEYLGTLLFIFFALGAVVFTDFKFSGAVGKLGISFAFGLS</sequence>
<evidence type="ECO:0000256" key="2">
    <source>
        <dbReference type="ARBA" id="ARBA00022692"/>
    </source>
</evidence>
<evidence type="ECO:0000256" key="6">
    <source>
        <dbReference type="SAM" id="Phobius"/>
    </source>
</evidence>
<feature type="transmembrane region" description="Helical" evidence="6">
    <location>
        <begin position="81"/>
        <end position="100"/>
    </location>
</feature>
<dbReference type="SUPFAM" id="SSF81338">
    <property type="entry name" value="Aquaporin-like"/>
    <property type="match status" value="1"/>
</dbReference>